<organism evidence="7 8">
    <name type="scientific">Aquiflexum gelatinilyticum</name>
    <dbReference type="NCBI Taxonomy" id="2961943"/>
    <lineage>
        <taxon>Bacteria</taxon>
        <taxon>Pseudomonadati</taxon>
        <taxon>Bacteroidota</taxon>
        <taxon>Cytophagia</taxon>
        <taxon>Cytophagales</taxon>
        <taxon>Cyclobacteriaceae</taxon>
        <taxon>Aquiflexum</taxon>
    </lineage>
</organism>
<keyword evidence="4 5" id="KW-0274">FAD</keyword>
<dbReference type="Gene3D" id="3.30.560.10">
    <property type="entry name" value="Glucose Oxidase, domain 3"/>
    <property type="match status" value="1"/>
</dbReference>
<evidence type="ECO:0000256" key="5">
    <source>
        <dbReference type="PIRSR" id="PIRSR000137-2"/>
    </source>
</evidence>
<dbReference type="EMBL" id="JANSUY010000029">
    <property type="protein sequence ID" value="MCR9017410.1"/>
    <property type="molecule type" value="Genomic_DNA"/>
</dbReference>
<dbReference type="Proteomes" id="UP001142175">
    <property type="component" value="Unassembled WGS sequence"/>
</dbReference>
<evidence type="ECO:0000256" key="2">
    <source>
        <dbReference type="ARBA" id="ARBA00010790"/>
    </source>
</evidence>
<comment type="caution">
    <text evidence="7">The sequence shown here is derived from an EMBL/GenBank/DDBJ whole genome shotgun (WGS) entry which is preliminary data.</text>
</comment>
<dbReference type="PANTHER" id="PTHR11552:SF147">
    <property type="entry name" value="CHOLINE DEHYDROGENASE, MITOCHONDRIAL"/>
    <property type="match status" value="1"/>
</dbReference>
<evidence type="ECO:0000256" key="4">
    <source>
        <dbReference type="ARBA" id="ARBA00022827"/>
    </source>
</evidence>
<protein>
    <submittedName>
        <fullName evidence="7">GMC family oxidoreductase N-terminal domain-containing protein</fullName>
    </submittedName>
</protein>
<dbReference type="PANTHER" id="PTHR11552">
    <property type="entry name" value="GLUCOSE-METHANOL-CHOLINE GMC OXIDOREDUCTASE"/>
    <property type="match status" value="1"/>
</dbReference>
<dbReference type="AlphaFoldDB" id="A0A9X2PET4"/>
<keyword evidence="3" id="KW-0285">Flavoprotein</keyword>
<feature type="binding site" evidence="5">
    <location>
        <position position="81"/>
    </location>
    <ligand>
        <name>FAD</name>
        <dbReference type="ChEBI" id="CHEBI:57692"/>
    </ligand>
</feature>
<gene>
    <name evidence="7" type="ORF">NU887_20405</name>
</gene>
<dbReference type="GO" id="GO:0050660">
    <property type="term" value="F:flavin adenine dinucleotide binding"/>
    <property type="evidence" value="ECO:0007669"/>
    <property type="project" value="InterPro"/>
</dbReference>
<reference evidence="7" key="1">
    <citation type="submission" date="2022-08" db="EMBL/GenBank/DDBJ databases">
        <authorList>
            <person name="Zhang D."/>
        </authorList>
    </citation>
    <scope>NUCLEOTIDE SEQUENCE</scope>
    <source>
        <strain evidence="7">XJ19-11</strain>
    </source>
</reference>
<evidence type="ECO:0000313" key="7">
    <source>
        <dbReference type="EMBL" id="MCR9017410.1"/>
    </source>
</evidence>
<dbReference type="InterPro" id="IPR012132">
    <property type="entry name" value="GMC_OxRdtase"/>
</dbReference>
<dbReference type="InterPro" id="IPR036188">
    <property type="entry name" value="FAD/NAD-bd_sf"/>
</dbReference>
<dbReference type="Gene3D" id="3.50.50.60">
    <property type="entry name" value="FAD/NAD(P)-binding domain"/>
    <property type="match status" value="1"/>
</dbReference>
<feature type="binding site" evidence="5">
    <location>
        <position position="216"/>
    </location>
    <ligand>
        <name>FAD</name>
        <dbReference type="ChEBI" id="CHEBI:57692"/>
    </ligand>
</feature>
<dbReference type="SUPFAM" id="SSF51905">
    <property type="entry name" value="FAD/NAD(P)-binding domain"/>
    <property type="match status" value="1"/>
</dbReference>
<evidence type="ECO:0000259" key="6">
    <source>
        <dbReference type="PROSITE" id="PS00624"/>
    </source>
</evidence>
<accession>A0A9X2PET4</accession>
<dbReference type="SUPFAM" id="SSF54373">
    <property type="entry name" value="FAD-linked reductases, C-terminal domain"/>
    <property type="match status" value="1"/>
</dbReference>
<evidence type="ECO:0000256" key="3">
    <source>
        <dbReference type="ARBA" id="ARBA00022630"/>
    </source>
</evidence>
<dbReference type="InterPro" id="IPR007867">
    <property type="entry name" value="GMC_OxRtase_C"/>
</dbReference>
<evidence type="ECO:0000313" key="8">
    <source>
        <dbReference type="Proteomes" id="UP001142175"/>
    </source>
</evidence>
<comment type="similarity">
    <text evidence="2">Belongs to the GMC oxidoreductase family.</text>
</comment>
<sequence>MQFDYIIIGAGSAGCVLANRLSENPQNAVLLIEAGSQDKKSEIQIPGGYGNLHGTEVDWAFWTEPQSNVDGRRLYVPRGKVLGGSSSTNAMAYVRGNKLDFDEWEALGNKGWAYEEVLPYFKKSEHNEDFSGKFYGKQGPLHIAYSHQPHHLGHDFIESCQRNGIPHNKEYNGDKQFGASMLQFNIKNNQRQSAATAFLKPVLHRKNLMVKTGCIVTKILIDNQKVTGVEVINAKGEKEHIAAAKEVILSAGAIKSPQILMLSGIGDQDYLVKFGINPTHQLPGVGQNLIDHIWSGVSSWSTVPTNNHTLKPLQMGKAILQYLLFKKGPLGNSPLTANAFLASEKNLERPDLQFHFAVTAIAEDYSTDIYNLKTFPKKSGFSIMVILIRPESRGFIGLKSADPMEAPLIQPNFLSDKRDLEVLLKGMVKARAVLETSPLKDFSESGIYLPKKFDEKGLTEHIKKSLETLYHPVGTCKMGQDNMAVVDEKLKVKGISGLRIADASIMPTIISGNTNAACIMIGEKASDLILFSNK</sequence>
<dbReference type="PIRSF" id="PIRSF000137">
    <property type="entry name" value="Alcohol_oxidase"/>
    <property type="match status" value="1"/>
</dbReference>
<dbReference type="Pfam" id="PF00732">
    <property type="entry name" value="GMC_oxred_N"/>
    <property type="match status" value="1"/>
</dbReference>
<dbReference type="PROSITE" id="PS00624">
    <property type="entry name" value="GMC_OXRED_2"/>
    <property type="match status" value="1"/>
</dbReference>
<proteinExistence type="inferred from homology"/>
<dbReference type="RefSeq" id="WP_258425245.1">
    <property type="nucleotide sequence ID" value="NZ_JANSUY010000029.1"/>
</dbReference>
<evidence type="ECO:0000256" key="1">
    <source>
        <dbReference type="ARBA" id="ARBA00001974"/>
    </source>
</evidence>
<comment type="cofactor">
    <cofactor evidence="1 5">
        <name>FAD</name>
        <dbReference type="ChEBI" id="CHEBI:57692"/>
    </cofactor>
</comment>
<feature type="domain" description="Glucose-methanol-choline oxidoreductase N-terminal" evidence="6">
    <location>
        <begin position="252"/>
        <end position="266"/>
    </location>
</feature>
<name>A0A9X2PET4_9BACT</name>
<keyword evidence="8" id="KW-1185">Reference proteome</keyword>
<dbReference type="GO" id="GO:0016614">
    <property type="term" value="F:oxidoreductase activity, acting on CH-OH group of donors"/>
    <property type="evidence" value="ECO:0007669"/>
    <property type="project" value="InterPro"/>
</dbReference>
<dbReference type="Pfam" id="PF05199">
    <property type="entry name" value="GMC_oxred_C"/>
    <property type="match status" value="1"/>
</dbReference>
<dbReference type="InterPro" id="IPR000172">
    <property type="entry name" value="GMC_OxRdtase_N"/>
</dbReference>